<dbReference type="SMART" id="SM00220">
    <property type="entry name" value="S_TKc"/>
    <property type="match status" value="1"/>
</dbReference>
<keyword evidence="10" id="KW-0472">Membrane</keyword>
<keyword evidence="2" id="KW-0433">Leucine-rich repeat</keyword>
<dbReference type="Proteomes" id="UP000239899">
    <property type="component" value="Unassembled WGS sequence"/>
</dbReference>
<protein>
    <submittedName>
        <fullName evidence="13">Serine threonine-kinase</fullName>
    </submittedName>
</protein>
<keyword evidence="10" id="KW-1133">Transmembrane helix</keyword>
<evidence type="ECO:0000256" key="3">
    <source>
        <dbReference type="ARBA" id="ARBA00022679"/>
    </source>
</evidence>
<sequence>MGGDWLRAALLLLALPLGCLAAPPAPAQAAEALLTERPSERQILLGFRDGITNWAEVKAERRLFGWTECTEAQCTSVCAWSGITCGGSDANHVTKLDLSCNSCAAQLEGPVYDELALLDWLVQLNLAGNALNGPLPELWGSNNTFLKLVELNLNDNQLTGPIPESWGVEPSFNALFNMQLANNRLNGTIPDIFWVSETSYKELMSINFANNQFSGTLPPVINGLITMDFFSLAGNRFSGPLPPTWGQQEFVFEGQEVNRTQALAVVMLHSNQLSGTLPAAWAADGSFTVLRTLSLDSNRFSGGLPDQWADLQAIETLTAGSAGLGGPLPAWGPGPQTLTTLELAGNSFSGTIPASWAQLSSLEKVVLQPGNSQLCPQAPQGATFSLCGASPLCTPTDLNTSSCAAYAAAPSSGGGSSFPVAAVVVPVAVVAVAVVAGGFLWLRRRKQRQQQTQKERQQQQQLENGTDKDHELPWLDPGIPGLNAKPVGGMNGPDSGLTSGSSVGTGKGGSGTADSKGFGSDLEQLPCDWRMEPEELEILKRPDGSDWQLGTGAFGVVLKAKRAGVQPVAVKVLKSSSAAAGHMGDARFAREIGILRSCRDANILQFVGAFVREGDSPGAESQLCLVTEFMEGGSLQAAIQHNRVSWWRNGKRIALDIARALAYLHSKRLVHLDVKSSNVLLSRDGTAKLGDLGMARLLADQYVTGCVGTLAWSSPEMLLGQKCSQKADVFSFGVCLWEIVTGELPVRGQMRDPQVPEECPQEVDDLINRCIQPNPAERPTARELVQLLEGIPDAKASGQLPSGTLPPLPPGFLSPSSAPGTVPPNSVALDMESPFQRV</sequence>
<evidence type="ECO:0000256" key="10">
    <source>
        <dbReference type="SAM" id="Phobius"/>
    </source>
</evidence>
<dbReference type="CDD" id="cd13999">
    <property type="entry name" value="STKc_MAP3K-like"/>
    <property type="match status" value="1"/>
</dbReference>
<feature type="transmembrane region" description="Helical" evidence="10">
    <location>
        <begin position="420"/>
        <end position="442"/>
    </location>
</feature>
<dbReference type="Pfam" id="PF00560">
    <property type="entry name" value="LRR_1"/>
    <property type="match status" value="3"/>
</dbReference>
<dbReference type="PROSITE" id="PS50011">
    <property type="entry name" value="PROTEIN_KINASE_DOM"/>
    <property type="match status" value="1"/>
</dbReference>
<dbReference type="InterPro" id="IPR001611">
    <property type="entry name" value="Leu-rich_rpt"/>
</dbReference>
<keyword evidence="7 8" id="KW-0067">ATP-binding</keyword>
<keyword evidence="4" id="KW-0677">Repeat</keyword>
<accession>A0A2P6THV8</accession>
<dbReference type="STRING" id="3076.A0A2P6THV8"/>
<evidence type="ECO:0000313" key="14">
    <source>
        <dbReference type="Proteomes" id="UP000239899"/>
    </source>
</evidence>
<dbReference type="InterPro" id="IPR032675">
    <property type="entry name" value="LRR_dom_sf"/>
</dbReference>
<feature type="region of interest" description="Disordered" evidence="9">
    <location>
        <begin position="795"/>
        <end position="838"/>
    </location>
</feature>
<dbReference type="Gene3D" id="1.10.510.10">
    <property type="entry name" value="Transferase(Phosphotransferase) domain 1"/>
    <property type="match status" value="1"/>
</dbReference>
<comment type="caution">
    <text evidence="13">The sequence shown here is derived from an EMBL/GenBank/DDBJ whole genome shotgun (WGS) entry which is preliminary data.</text>
</comment>
<evidence type="ECO:0000259" key="12">
    <source>
        <dbReference type="PROSITE" id="PS50011"/>
    </source>
</evidence>
<evidence type="ECO:0000256" key="1">
    <source>
        <dbReference type="ARBA" id="ARBA00004430"/>
    </source>
</evidence>
<evidence type="ECO:0000256" key="5">
    <source>
        <dbReference type="ARBA" id="ARBA00022741"/>
    </source>
</evidence>
<feature type="chain" id="PRO_5015134046" evidence="11">
    <location>
        <begin position="22"/>
        <end position="838"/>
    </location>
</feature>
<evidence type="ECO:0000313" key="13">
    <source>
        <dbReference type="EMBL" id="PRW33856.1"/>
    </source>
</evidence>
<feature type="signal peptide" evidence="11">
    <location>
        <begin position="1"/>
        <end position="21"/>
    </location>
</feature>
<dbReference type="InterPro" id="IPR011009">
    <property type="entry name" value="Kinase-like_dom_sf"/>
</dbReference>
<organism evidence="13 14">
    <name type="scientific">Chlorella sorokiniana</name>
    <name type="common">Freshwater green alga</name>
    <dbReference type="NCBI Taxonomy" id="3076"/>
    <lineage>
        <taxon>Eukaryota</taxon>
        <taxon>Viridiplantae</taxon>
        <taxon>Chlorophyta</taxon>
        <taxon>core chlorophytes</taxon>
        <taxon>Trebouxiophyceae</taxon>
        <taxon>Chlorellales</taxon>
        <taxon>Chlorellaceae</taxon>
        <taxon>Chlorella clade</taxon>
        <taxon>Chlorella</taxon>
    </lineage>
</organism>
<reference evidence="13 14" key="1">
    <citation type="journal article" date="2018" name="Plant J.">
        <title>Genome sequences of Chlorella sorokiniana UTEX 1602 and Micractinium conductrix SAG 241.80: implications to maltose excretion by a green alga.</title>
        <authorList>
            <person name="Arriola M.B."/>
            <person name="Velmurugan N."/>
            <person name="Zhang Y."/>
            <person name="Plunkett M.H."/>
            <person name="Hondzo H."/>
            <person name="Barney B.M."/>
        </authorList>
    </citation>
    <scope>NUCLEOTIDE SEQUENCE [LARGE SCALE GENOMIC DNA]</scope>
    <source>
        <strain evidence="14">UTEX 1602</strain>
    </source>
</reference>
<dbReference type="InterPro" id="IPR017441">
    <property type="entry name" value="Protein_kinase_ATP_BS"/>
</dbReference>
<gene>
    <name evidence="13" type="ORF">C2E21_7413</name>
</gene>
<keyword evidence="11" id="KW-0732">Signal</keyword>
<comment type="subcellular location">
    <subcellularLocation>
        <location evidence="1">Cytoplasm</location>
        <location evidence="1">Cytoskeleton</location>
        <location evidence="1">Cilium axoneme</location>
    </subcellularLocation>
</comment>
<feature type="region of interest" description="Disordered" evidence="9">
    <location>
        <begin position="450"/>
        <end position="523"/>
    </location>
</feature>
<dbReference type="Pfam" id="PF00069">
    <property type="entry name" value="Pkinase"/>
    <property type="match status" value="1"/>
</dbReference>
<evidence type="ECO:0000256" key="4">
    <source>
        <dbReference type="ARBA" id="ARBA00022737"/>
    </source>
</evidence>
<evidence type="ECO:0000256" key="9">
    <source>
        <dbReference type="SAM" id="MobiDB-lite"/>
    </source>
</evidence>
<dbReference type="GO" id="GO:0005930">
    <property type="term" value="C:axoneme"/>
    <property type="evidence" value="ECO:0007669"/>
    <property type="project" value="UniProtKB-SubCell"/>
</dbReference>
<name>A0A2P6THV8_CHLSO</name>
<dbReference type="PANTHER" id="PTHR48056:SF81">
    <property type="entry name" value="RECEPTOR PROTEIN-TYROSINE KINASE CEPR1"/>
    <property type="match status" value="1"/>
</dbReference>
<dbReference type="InterPro" id="IPR000719">
    <property type="entry name" value="Prot_kinase_dom"/>
</dbReference>
<dbReference type="PROSITE" id="PS00107">
    <property type="entry name" value="PROTEIN_KINASE_ATP"/>
    <property type="match status" value="1"/>
</dbReference>
<feature type="binding site" evidence="8">
    <location>
        <position position="571"/>
    </location>
    <ligand>
        <name>ATP</name>
        <dbReference type="ChEBI" id="CHEBI:30616"/>
    </ligand>
</feature>
<dbReference type="PROSITE" id="PS00108">
    <property type="entry name" value="PROTEIN_KINASE_ST"/>
    <property type="match status" value="1"/>
</dbReference>
<evidence type="ECO:0000256" key="6">
    <source>
        <dbReference type="ARBA" id="ARBA00022777"/>
    </source>
</evidence>
<dbReference type="GO" id="GO:0004672">
    <property type="term" value="F:protein kinase activity"/>
    <property type="evidence" value="ECO:0007669"/>
    <property type="project" value="InterPro"/>
</dbReference>
<feature type="domain" description="Protein kinase" evidence="12">
    <location>
        <begin position="543"/>
        <end position="791"/>
    </location>
</feature>
<dbReference type="PANTHER" id="PTHR48056">
    <property type="entry name" value="LRR RECEPTOR-LIKE SERINE/THREONINE-PROTEIN KINASE-RELATED"/>
    <property type="match status" value="1"/>
</dbReference>
<evidence type="ECO:0000256" key="2">
    <source>
        <dbReference type="ARBA" id="ARBA00022614"/>
    </source>
</evidence>
<dbReference type="OrthoDB" id="4062651at2759"/>
<dbReference type="GO" id="GO:0005524">
    <property type="term" value="F:ATP binding"/>
    <property type="evidence" value="ECO:0007669"/>
    <property type="project" value="UniProtKB-UniRule"/>
</dbReference>
<keyword evidence="3" id="KW-0808">Transferase</keyword>
<evidence type="ECO:0000256" key="7">
    <source>
        <dbReference type="ARBA" id="ARBA00022840"/>
    </source>
</evidence>
<evidence type="ECO:0000256" key="8">
    <source>
        <dbReference type="PROSITE-ProRule" id="PRU10141"/>
    </source>
</evidence>
<proteinExistence type="predicted"/>
<dbReference type="InterPro" id="IPR050647">
    <property type="entry name" value="Plant_LRR-RLKs"/>
</dbReference>
<dbReference type="AlphaFoldDB" id="A0A2P6THV8"/>
<keyword evidence="5 8" id="KW-0547">Nucleotide-binding</keyword>
<evidence type="ECO:0000256" key="11">
    <source>
        <dbReference type="SAM" id="SignalP"/>
    </source>
</evidence>
<dbReference type="SUPFAM" id="SSF52058">
    <property type="entry name" value="L domain-like"/>
    <property type="match status" value="1"/>
</dbReference>
<dbReference type="EMBL" id="LHPG02000015">
    <property type="protein sequence ID" value="PRW33856.1"/>
    <property type="molecule type" value="Genomic_DNA"/>
</dbReference>
<dbReference type="Gene3D" id="3.80.10.10">
    <property type="entry name" value="Ribonuclease Inhibitor"/>
    <property type="match status" value="2"/>
</dbReference>
<dbReference type="SUPFAM" id="SSF56112">
    <property type="entry name" value="Protein kinase-like (PK-like)"/>
    <property type="match status" value="1"/>
</dbReference>
<keyword evidence="10" id="KW-0812">Transmembrane</keyword>
<keyword evidence="14" id="KW-1185">Reference proteome</keyword>
<keyword evidence="6" id="KW-0418">Kinase</keyword>
<dbReference type="InterPro" id="IPR008271">
    <property type="entry name" value="Ser/Thr_kinase_AS"/>
</dbReference>